<keyword evidence="4" id="KW-1185">Reference proteome</keyword>
<dbReference type="OrthoDB" id="3233661at2759"/>
<feature type="transmembrane region" description="Helical" evidence="2">
    <location>
        <begin position="76"/>
        <end position="97"/>
    </location>
</feature>
<dbReference type="AlphaFoldDB" id="A0A4S4L9G2"/>
<comment type="caution">
    <text evidence="3">The sequence shown here is derived from an EMBL/GenBank/DDBJ whole genome shotgun (WGS) entry which is preliminary data.</text>
</comment>
<proteinExistence type="predicted"/>
<keyword evidence="2" id="KW-0812">Transmembrane</keyword>
<evidence type="ECO:0000256" key="2">
    <source>
        <dbReference type="SAM" id="Phobius"/>
    </source>
</evidence>
<feature type="region of interest" description="Disordered" evidence="1">
    <location>
        <begin position="25"/>
        <end position="66"/>
    </location>
</feature>
<sequence length="538" mass="58391">MILLEVVEAERRKVAASRVDGDDVLNQRHPDVLQVPSPPGPSLPDYATSQAQAEQQHQDIDTPLKQQKQQRRLGKIIVYALAIYFILSISIAVPLFLTLHKHASDEPLYSQAWVKAGDGISPPPAPNQLPPDLSELPLVYGTAIECNNWTYVNNSSLSDSAYSLQYLIPSNETIYLRSNFTEMEDNIISPVTGSLRVSVANSTSQTDATISVLMKDIGEEALKEANVCLMRTESGWGLAIYVPDDANEGNYYFDVELSLPQPSGSPQLTSLATYFPSFNQTFESLDSYTNLESFTVQGSLGNILVESVHAQSILVKTSAANITGTFNASSKVILESIIAPIAASVSLYNEGNNSQPPTFLNVETGNSEIALNVTLYSNTNGTPGCPPMFMSSLKTFSAPLEAAYRHDAALQSSLLYVRAVNSLQPAQVFVDGTFEGSYDVHTTLSDAFVDQTMNLVDPTGAGRPRTYVDDYISTNRMYGWVGWGPRPVSGYGPFPQQGHVEVVSSLSAAVLQLTNAPDPSFSVTRSSKPVFTQSYPSG</sequence>
<name>A0A4S4L9G2_9AGAM</name>
<evidence type="ECO:0000256" key="1">
    <source>
        <dbReference type="SAM" id="MobiDB-lite"/>
    </source>
</evidence>
<evidence type="ECO:0000313" key="4">
    <source>
        <dbReference type="Proteomes" id="UP000308199"/>
    </source>
</evidence>
<feature type="region of interest" description="Disordered" evidence="1">
    <location>
        <begin position="518"/>
        <end position="538"/>
    </location>
</feature>
<dbReference type="EMBL" id="SGPK01000105">
    <property type="protein sequence ID" value="THH08306.1"/>
    <property type="molecule type" value="Genomic_DNA"/>
</dbReference>
<reference evidence="3 4" key="1">
    <citation type="submission" date="2019-02" db="EMBL/GenBank/DDBJ databases">
        <title>Genome sequencing of the rare red list fungi Phellinidium pouzarii.</title>
        <authorList>
            <person name="Buettner E."/>
            <person name="Kellner H."/>
        </authorList>
    </citation>
    <scope>NUCLEOTIDE SEQUENCE [LARGE SCALE GENOMIC DNA]</scope>
    <source>
        <strain evidence="3 4">DSM 108285</strain>
    </source>
</reference>
<gene>
    <name evidence="3" type="ORF">EW145_g2802</name>
</gene>
<keyword evidence="2" id="KW-0472">Membrane</keyword>
<evidence type="ECO:0000313" key="3">
    <source>
        <dbReference type="EMBL" id="THH08306.1"/>
    </source>
</evidence>
<organism evidence="3 4">
    <name type="scientific">Phellinidium pouzarii</name>
    <dbReference type="NCBI Taxonomy" id="167371"/>
    <lineage>
        <taxon>Eukaryota</taxon>
        <taxon>Fungi</taxon>
        <taxon>Dikarya</taxon>
        <taxon>Basidiomycota</taxon>
        <taxon>Agaricomycotina</taxon>
        <taxon>Agaricomycetes</taxon>
        <taxon>Hymenochaetales</taxon>
        <taxon>Hymenochaetaceae</taxon>
        <taxon>Phellinidium</taxon>
    </lineage>
</organism>
<accession>A0A4S4L9G2</accession>
<keyword evidence="2" id="KW-1133">Transmembrane helix</keyword>
<dbReference type="Proteomes" id="UP000308199">
    <property type="component" value="Unassembled WGS sequence"/>
</dbReference>
<protein>
    <submittedName>
        <fullName evidence="3">Uncharacterized protein</fullName>
    </submittedName>
</protein>